<evidence type="ECO:0000313" key="6">
    <source>
        <dbReference type="Proteomes" id="UP000199387"/>
    </source>
</evidence>
<dbReference type="GO" id="GO:0042956">
    <property type="term" value="P:maltodextrin transmembrane transport"/>
    <property type="evidence" value="ECO:0007669"/>
    <property type="project" value="TreeGrafter"/>
</dbReference>
<evidence type="ECO:0000256" key="3">
    <source>
        <dbReference type="ARBA" id="ARBA00022729"/>
    </source>
</evidence>
<dbReference type="Proteomes" id="UP000199387">
    <property type="component" value="Unassembled WGS sequence"/>
</dbReference>
<protein>
    <submittedName>
        <fullName evidence="5">Carbohydrate ABC transporter substrate-binding protein, CUT1 family</fullName>
    </submittedName>
</protein>
<dbReference type="InterPro" id="IPR006059">
    <property type="entry name" value="SBP"/>
</dbReference>
<dbReference type="OrthoDB" id="9808332at2"/>
<dbReference type="SUPFAM" id="SSF53850">
    <property type="entry name" value="Periplasmic binding protein-like II"/>
    <property type="match status" value="1"/>
</dbReference>
<proteinExistence type="inferred from homology"/>
<dbReference type="PANTHER" id="PTHR30061">
    <property type="entry name" value="MALTOSE-BINDING PERIPLASMIC PROTEIN"/>
    <property type="match status" value="1"/>
</dbReference>
<dbReference type="STRING" id="1236220.SAMN04488112_12249"/>
<organism evidence="5 6">
    <name type="scientific">Melghirimyces thermohalophilus</name>
    <dbReference type="NCBI Taxonomy" id="1236220"/>
    <lineage>
        <taxon>Bacteria</taxon>
        <taxon>Bacillati</taxon>
        <taxon>Bacillota</taxon>
        <taxon>Bacilli</taxon>
        <taxon>Bacillales</taxon>
        <taxon>Thermoactinomycetaceae</taxon>
        <taxon>Melghirimyces</taxon>
    </lineage>
</organism>
<dbReference type="GO" id="GO:0055052">
    <property type="term" value="C:ATP-binding cassette (ABC) transporter complex, substrate-binding subunit-containing"/>
    <property type="evidence" value="ECO:0007669"/>
    <property type="project" value="TreeGrafter"/>
</dbReference>
<dbReference type="AlphaFoldDB" id="A0A1G6QLM0"/>
<comment type="similarity">
    <text evidence="1">Belongs to the bacterial solute-binding protein 1 family.</text>
</comment>
<keyword evidence="6" id="KW-1185">Reference proteome</keyword>
<dbReference type="Pfam" id="PF01547">
    <property type="entry name" value="SBP_bac_1"/>
    <property type="match status" value="1"/>
</dbReference>
<evidence type="ECO:0000256" key="1">
    <source>
        <dbReference type="ARBA" id="ARBA00008520"/>
    </source>
</evidence>
<accession>A0A1G6QLM0</accession>
<dbReference type="GO" id="GO:1901982">
    <property type="term" value="F:maltose binding"/>
    <property type="evidence" value="ECO:0007669"/>
    <property type="project" value="TreeGrafter"/>
</dbReference>
<name>A0A1G6QLM0_9BACL</name>
<sequence>MKRRGLMLSIVLVLVLAGCMPQGESGDGPAQITYFHPGLEQPEMREMIDELVQEFEQKHPDIDVKVQSVGWDQSYQKLVSGFNAGEAPDVIYGGSRWIASFAAMQAIQPLNAEGEKRLALYPKPLQKAARYQGKAYGIPRGFSSRTLIYRTDLIEEPPQTWEELVQVAKKVQQEHEGIYGFGVAGAKHVSTTTQYFNYLFQNGGQVFDEKGNVKLNSPEAAEALQFYADLYRKHQVVPNPLEYNREQLPILFKEGKIAMFVCGPWARQMMARAPDNEKTPYKAAPLPKGGKMANTLVSDSLMISAQTEHPEAAWTFIQYITSPKEQTQYDIERNTIPLQTKEAEDPFFQNDPYVREFVKMIDYGKPQPAPKAWEPFEEIVTQAVQRALNGEKAEKVLDDAAAQIKKQQLEPK</sequence>
<gene>
    <name evidence="5" type="ORF">SAMN04488112_12249</name>
</gene>
<dbReference type="PROSITE" id="PS51257">
    <property type="entry name" value="PROKAR_LIPOPROTEIN"/>
    <property type="match status" value="1"/>
</dbReference>
<dbReference type="CDD" id="cd13585">
    <property type="entry name" value="PBP2_TMBP_like"/>
    <property type="match status" value="1"/>
</dbReference>
<evidence type="ECO:0000256" key="2">
    <source>
        <dbReference type="ARBA" id="ARBA00022448"/>
    </source>
</evidence>
<keyword evidence="2" id="KW-0813">Transport</keyword>
<reference evidence="5 6" key="1">
    <citation type="submission" date="2016-10" db="EMBL/GenBank/DDBJ databases">
        <authorList>
            <person name="de Groot N.N."/>
        </authorList>
    </citation>
    <scope>NUCLEOTIDE SEQUENCE [LARGE SCALE GENOMIC DNA]</scope>
    <source>
        <strain evidence="5 6">DSM 45514</strain>
    </source>
</reference>
<keyword evidence="3 4" id="KW-0732">Signal</keyword>
<evidence type="ECO:0000256" key="4">
    <source>
        <dbReference type="SAM" id="SignalP"/>
    </source>
</evidence>
<dbReference type="EMBL" id="FMZA01000022">
    <property type="protein sequence ID" value="SDC93218.1"/>
    <property type="molecule type" value="Genomic_DNA"/>
</dbReference>
<evidence type="ECO:0000313" key="5">
    <source>
        <dbReference type="EMBL" id="SDC93218.1"/>
    </source>
</evidence>
<dbReference type="PANTHER" id="PTHR30061:SF50">
    <property type="entry name" value="MALTOSE_MALTODEXTRIN-BINDING PERIPLASMIC PROTEIN"/>
    <property type="match status" value="1"/>
</dbReference>
<feature type="signal peptide" evidence="4">
    <location>
        <begin position="1"/>
        <end position="25"/>
    </location>
</feature>
<dbReference type="GO" id="GO:0015768">
    <property type="term" value="P:maltose transport"/>
    <property type="evidence" value="ECO:0007669"/>
    <property type="project" value="TreeGrafter"/>
</dbReference>
<dbReference type="RefSeq" id="WP_091572612.1">
    <property type="nucleotide sequence ID" value="NZ_FMZA01000022.1"/>
</dbReference>
<dbReference type="Gene3D" id="3.40.190.10">
    <property type="entry name" value="Periplasmic binding protein-like II"/>
    <property type="match status" value="2"/>
</dbReference>
<feature type="chain" id="PRO_5038641148" evidence="4">
    <location>
        <begin position="26"/>
        <end position="412"/>
    </location>
</feature>